<reference evidence="3" key="1">
    <citation type="journal article" date="2019" name="Int. J. Syst. Evol. Microbiol.">
        <title>The Global Catalogue of Microorganisms (GCM) 10K type strain sequencing project: providing services to taxonomists for standard genome sequencing and annotation.</title>
        <authorList>
            <consortium name="The Broad Institute Genomics Platform"/>
            <consortium name="The Broad Institute Genome Sequencing Center for Infectious Disease"/>
            <person name="Wu L."/>
            <person name="Ma J."/>
        </authorList>
    </citation>
    <scope>NUCLEOTIDE SEQUENCE [LARGE SCALE GENOMIC DNA]</scope>
    <source>
        <strain evidence="3">YJ-61-S</strain>
    </source>
</reference>
<dbReference type="Proteomes" id="UP001596043">
    <property type="component" value="Unassembled WGS sequence"/>
</dbReference>
<accession>A0ABV9I0E9</accession>
<dbReference type="Pfam" id="PF04256">
    <property type="entry name" value="DUF434"/>
    <property type="match status" value="1"/>
</dbReference>
<sequence length="53" mass="6048">MTTRNRGKEGRDDLLFGDPKMRLKIKEAVTDVSYLLSRGFAEKSSVQLVGNRY</sequence>
<dbReference type="EMBL" id="JBHSFV010000009">
    <property type="protein sequence ID" value="MFC4635101.1"/>
    <property type="molecule type" value="Genomic_DNA"/>
</dbReference>
<gene>
    <name evidence="2" type="ORF">ACFO3O_14370</name>
</gene>
<feature type="domain" description="DUF434" evidence="1">
    <location>
        <begin position="24"/>
        <end position="53"/>
    </location>
</feature>
<evidence type="ECO:0000313" key="2">
    <source>
        <dbReference type="EMBL" id="MFC4635101.1"/>
    </source>
</evidence>
<dbReference type="InterPro" id="IPR007368">
    <property type="entry name" value="DUF434"/>
</dbReference>
<name>A0ABV9I0E9_9FLAO</name>
<keyword evidence="3" id="KW-1185">Reference proteome</keyword>
<comment type="caution">
    <text evidence="2">The sequence shown here is derived from an EMBL/GenBank/DDBJ whole genome shotgun (WGS) entry which is preliminary data.</text>
</comment>
<organism evidence="2 3">
    <name type="scientific">Dokdonia ponticola</name>
    <dbReference type="NCBI Taxonomy" id="2041041"/>
    <lineage>
        <taxon>Bacteria</taxon>
        <taxon>Pseudomonadati</taxon>
        <taxon>Bacteroidota</taxon>
        <taxon>Flavobacteriia</taxon>
        <taxon>Flavobacteriales</taxon>
        <taxon>Flavobacteriaceae</taxon>
        <taxon>Dokdonia</taxon>
    </lineage>
</organism>
<protein>
    <submittedName>
        <fullName evidence="2">DUF434 domain-containing protein</fullName>
    </submittedName>
</protein>
<evidence type="ECO:0000313" key="3">
    <source>
        <dbReference type="Proteomes" id="UP001596043"/>
    </source>
</evidence>
<evidence type="ECO:0000259" key="1">
    <source>
        <dbReference type="Pfam" id="PF04256"/>
    </source>
</evidence>
<dbReference type="RefSeq" id="WP_379980001.1">
    <property type="nucleotide sequence ID" value="NZ_JBHSFV010000009.1"/>
</dbReference>
<proteinExistence type="predicted"/>